<feature type="domain" description="Beta-ketoacyl synthase-like N-terminal" evidence="1">
    <location>
        <begin position="1"/>
        <end position="197"/>
    </location>
</feature>
<reference evidence="2 3" key="1">
    <citation type="submission" date="2020-08" db="EMBL/GenBank/DDBJ databases">
        <title>Genomic Encyclopedia of Type Strains, Phase IV (KMG-IV): sequencing the most valuable type-strain genomes for metagenomic binning, comparative biology and taxonomic classification.</title>
        <authorList>
            <person name="Goeker M."/>
        </authorList>
    </citation>
    <scope>NUCLEOTIDE SEQUENCE [LARGE SCALE GENOMIC DNA]</scope>
    <source>
        <strain evidence="2 3">DSM 22359</strain>
    </source>
</reference>
<comment type="caution">
    <text evidence="2">The sequence shown here is derived from an EMBL/GenBank/DDBJ whole genome shotgun (WGS) entry which is preliminary data.</text>
</comment>
<dbReference type="EMBL" id="JACHFE010000002">
    <property type="protein sequence ID" value="MBB5320252.1"/>
    <property type="molecule type" value="Genomic_DNA"/>
</dbReference>
<evidence type="ECO:0000313" key="3">
    <source>
        <dbReference type="Proteomes" id="UP000591735"/>
    </source>
</evidence>
<accession>A0A840U5N4</accession>
<gene>
    <name evidence="2" type="ORF">HNR38_000724</name>
</gene>
<dbReference type="Pfam" id="PF13723">
    <property type="entry name" value="Ketoacyl-synt_2"/>
    <property type="match status" value="1"/>
</dbReference>
<protein>
    <recommendedName>
        <fullName evidence="1">Beta-ketoacyl synthase-like N-terminal domain-containing protein</fullName>
    </recommendedName>
</protein>
<evidence type="ECO:0000313" key="2">
    <source>
        <dbReference type="EMBL" id="MBB5320252.1"/>
    </source>
</evidence>
<proteinExistence type="predicted"/>
<dbReference type="Proteomes" id="UP000591735">
    <property type="component" value="Unassembled WGS sequence"/>
</dbReference>
<name>A0A840U5N4_9GAMM</name>
<organism evidence="2 3">
    <name type="scientific">Marinobacter oulmenensis</name>
    <dbReference type="NCBI Taxonomy" id="643747"/>
    <lineage>
        <taxon>Bacteria</taxon>
        <taxon>Pseudomonadati</taxon>
        <taxon>Pseudomonadota</taxon>
        <taxon>Gammaproteobacteria</taxon>
        <taxon>Pseudomonadales</taxon>
        <taxon>Marinobacteraceae</taxon>
        <taxon>Marinobacter</taxon>
    </lineage>
</organism>
<evidence type="ECO:0000259" key="1">
    <source>
        <dbReference type="Pfam" id="PF13723"/>
    </source>
</evidence>
<dbReference type="AlphaFoldDB" id="A0A840U5N4"/>
<dbReference type="InterPro" id="IPR014030">
    <property type="entry name" value="Ketoacyl_synth_N"/>
</dbReference>
<keyword evidence="3" id="KW-1185">Reference proteome</keyword>
<sequence length="205" mass="21577">MLRRRLSPMGKAALWAAGQLLSQDRPQPLATVFASRHGEVARTVKLLRDLADDAPLSPASFSLSVHNAIGGIHSIASDVVTPITAISAGPDTLSAALLEAYTQLSVTGTGGEVLVVYYDDPLPAPLDGFDGSSPQVQALAMRVSISADGMPLSFSLTGAGDTLSAGPGPEADCFLRFLLRDDQSELTVAGDNRRWRWYKQSQGGA</sequence>